<name>R0KP29_NOSB1</name>
<proteinExistence type="predicted"/>
<dbReference type="HOGENOM" id="CLU_2813055_0_0_1"/>
<dbReference type="VEuPathDB" id="MicrosporidiaDB:NBO_633g0002"/>
<gene>
    <name evidence="1" type="ORF">NBO_633g0002</name>
</gene>
<keyword evidence="2" id="KW-1185">Reference proteome</keyword>
<reference evidence="1 2" key="1">
    <citation type="journal article" date="2013" name="BMC Genomics">
        <title>Comparative genomics of parasitic silkworm microsporidia reveal an association between genome expansion and host adaptation.</title>
        <authorList>
            <person name="Pan G."/>
            <person name="Xu J."/>
            <person name="Li T."/>
            <person name="Xia Q."/>
            <person name="Liu S.L."/>
            <person name="Zhang G."/>
            <person name="Li S."/>
            <person name="Li C."/>
            <person name="Liu H."/>
            <person name="Yang L."/>
            <person name="Liu T."/>
            <person name="Zhang X."/>
            <person name="Wu Z."/>
            <person name="Fan W."/>
            <person name="Dang X."/>
            <person name="Xiang H."/>
            <person name="Tao M."/>
            <person name="Li Y."/>
            <person name="Hu J."/>
            <person name="Li Z."/>
            <person name="Lin L."/>
            <person name="Luo J."/>
            <person name="Geng L."/>
            <person name="Wang L."/>
            <person name="Long M."/>
            <person name="Wan Y."/>
            <person name="He N."/>
            <person name="Zhang Z."/>
            <person name="Lu C."/>
            <person name="Keeling P.J."/>
            <person name="Wang J."/>
            <person name="Xiang Z."/>
            <person name="Zhou Z."/>
        </authorList>
    </citation>
    <scope>NUCLEOTIDE SEQUENCE [LARGE SCALE GENOMIC DNA]</scope>
    <source>
        <strain evidence="2">CQ1 / CVCC 102059</strain>
    </source>
</reference>
<protein>
    <submittedName>
        <fullName evidence="1">Uncharacterized protein</fullName>
    </submittedName>
</protein>
<dbReference type="Proteomes" id="UP000016927">
    <property type="component" value="Unassembled WGS sequence"/>
</dbReference>
<evidence type="ECO:0000313" key="1">
    <source>
        <dbReference type="EMBL" id="EOB11922.1"/>
    </source>
</evidence>
<organism evidence="1 2">
    <name type="scientific">Nosema bombycis (strain CQ1 / CVCC 102059)</name>
    <name type="common">Microsporidian parasite</name>
    <name type="synonym">Pebrine of silkworm</name>
    <dbReference type="NCBI Taxonomy" id="578461"/>
    <lineage>
        <taxon>Eukaryota</taxon>
        <taxon>Fungi</taxon>
        <taxon>Fungi incertae sedis</taxon>
        <taxon>Microsporidia</taxon>
        <taxon>Nosematidae</taxon>
        <taxon>Nosema</taxon>
    </lineage>
</organism>
<sequence length="67" mass="7595">MIKTPKGIYLKALIKHLIEQPDIIKANKDHSINMLSSFQDENLPEFLNSSYTPSICSLNMSSSKKIE</sequence>
<dbReference type="AlphaFoldDB" id="R0KP29"/>
<dbReference type="EMBL" id="KB909540">
    <property type="protein sequence ID" value="EOB11922.1"/>
    <property type="molecule type" value="Genomic_DNA"/>
</dbReference>
<accession>R0KP29</accession>
<evidence type="ECO:0000313" key="2">
    <source>
        <dbReference type="Proteomes" id="UP000016927"/>
    </source>
</evidence>